<evidence type="ECO:0000313" key="11">
    <source>
        <dbReference type="Proteomes" id="UP001145021"/>
    </source>
</evidence>
<comment type="caution">
    <text evidence="10">The sequence shown here is derived from an EMBL/GenBank/DDBJ whole genome shotgun (WGS) entry which is preliminary data.</text>
</comment>
<evidence type="ECO:0000256" key="4">
    <source>
        <dbReference type="ARBA" id="ARBA00022664"/>
    </source>
</evidence>
<evidence type="ECO:0000256" key="1">
    <source>
        <dbReference type="ARBA" id="ARBA00004123"/>
    </source>
</evidence>
<feature type="compositionally biased region" description="Basic and acidic residues" evidence="9">
    <location>
        <begin position="68"/>
        <end position="86"/>
    </location>
</feature>
<keyword evidence="5 8" id="KW-0747">Spliceosome</keyword>
<gene>
    <name evidence="10" type="primary">syf2</name>
    <name evidence="10" type="ORF">LPJ64_000490</name>
</gene>
<organism evidence="10 11">
    <name type="scientific">Coemansia asiatica</name>
    <dbReference type="NCBI Taxonomy" id="1052880"/>
    <lineage>
        <taxon>Eukaryota</taxon>
        <taxon>Fungi</taxon>
        <taxon>Fungi incertae sedis</taxon>
        <taxon>Zoopagomycota</taxon>
        <taxon>Kickxellomycotina</taxon>
        <taxon>Kickxellomycetes</taxon>
        <taxon>Kickxellales</taxon>
        <taxon>Kickxellaceae</taxon>
        <taxon>Coemansia</taxon>
    </lineage>
</organism>
<dbReference type="GO" id="GO:0000974">
    <property type="term" value="C:Prp19 complex"/>
    <property type="evidence" value="ECO:0007669"/>
    <property type="project" value="TreeGrafter"/>
</dbReference>
<reference evidence="10" key="1">
    <citation type="submission" date="2022-07" db="EMBL/GenBank/DDBJ databases">
        <title>Phylogenomic reconstructions and comparative analyses of Kickxellomycotina fungi.</title>
        <authorList>
            <person name="Reynolds N.K."/>
            <person name="Stajich J.E."/>
            <person name="Barry K."/>
            <person name="Grigoriev I.V."/>
            <person name="Crous P."/>
            <person name="Smith M.E."/>
        </authorList>
    </citation>
    <scope>NUCLEOTIDE SEQUENCE</scope>
    <source>
        <strain evidence="10">NBRC 105413</strain>
    </source>
</reference>
<evidence type="ECO:0000256" key="9">
    <source>
        <dbReference type="SAM" id="MobiDB-lite"/>
    </source>
</evidence>
<feature type="compositionally biased region" description="Basic and acidic residues" evidence="9">
    <location>
        <begin position="98"/>
        <end position="141"/>
    </location>
</feature>
<keyword evidence="6 8" id="KW-0508">mRNA splicing</keyword>
<evidence type="ECO:0000256" key="8">
    <source>
        <dbReference type="RuleBase" id="RU367148"/>
    </source>
</evidence>
<dbReference type="Pfam" id="PF08231">
    <property type="entry name" value="SYF2"/>
    <property type="match status" value="1"/>
</dbReference>
<evidence type="ECO:0000256" key="3">
    <source>
        <dbReference type="ARBA" id="ARBA00014745"/>
    </source>
</evidence>
<dbReference type="GO" id="GO:0071013">
    <property type="term" value="C:catalytic step 2 spliceosome"/>
    <property type="evidence" value="ECO:0007669"/>
    <property type="project" value="TreeGrafter"/>
</dbReference>
<accession>A0A9W7XQV1</accession>
<dbReference type="Proteomes" id="UP001145021">
    <property type="component" value="Unassembled WGS sequence"/>
</dbReference>
<comment type="subcellular location">
    <subcellularLocation>
        <location evidence="1 8">Nucleus</location>
    </subcellularLocation>
</comment>
<keyword evidence="4 8" id="KW-0507">mRNA processing</keyword>
<evidence type="ECO:0000256" key="7">
    <source>
        <dbReference type="ARBA" id="ARBA00023242"/>
    </source>
</evidence>
<comment type="subunit">
    <text evidence="8">May be part of a spliceosome complex.</text>
</comment>
<comment type="function">
    <text evidence="8">Involved in pre-mRNA splicing.</text>
</comment>
<name>A0A9W7XQV1_9FUNG</name>
<sequence length="279" mass="33214">MSAKQIKSDKNNKNEPQVAETTEQKQKHQKEEEEEEEEEHEQAKTSSSSDETNSSDDESSDDETPLDITERTDIPDSLKPQIDRLRSLRTRLAQSAQENKREIYKEHQRKNENPGDQRRQERKRREAEKLQKREEYAGDDFERSRFMQYSIEQVQRYEEKRAKGKDNVERGFTDYAQVNQRKYEREVAKIRPDLAAYQREKESGRDASVPDPRKVDKLVKTVEEQQRKRAKLNKPSIEQEGEDVSYINDRNARFNRKMNRAYDKYTKDIKDNFERGTAM</sequence>
<evidence type="ECO:0000313" key="10">
    <source>
        <dbReference type="EMBL" id="KAJ1648229.1"/>
    </source>
</evidence>
<protein>
    <recommendedName>
        <fullName evidence="3 8">Pre-mRNA-splicing factor SYF2</fullName>
    </recommendedName>
</protein>
<feature type="compositionally biased region" description="Acidic residues" evidence="9">
    <location>
        <begin position="53"/>
        <end position="65"/>
    </location>
</feature>
<evidence type="ECO:0000256" key="2">
    <source>
        <dbReference type="ARBA" id="ARBA00010028"/>
    </source>
</evidence>
<dbReference type="GO" id="GO:0071014">
    <property type="term" value="C:post-mRNA release spliceosomal complex"/>
    <property type="evidence" value="ECO:0007669"/>
    <property type="project" value="TreeGrafter"/>
</dbReference>
<proteinExistence type="inferred from homology"/>
<dbReference type="PANTHER" id="PTHR13264:SF5">
    <property type="entry name" value="PRE-MRNA-SPLICING FACTOR SYF2"/>
    <property type="match status" value="1"/>
</dbReference>
<evidence type="ECO:0000256" key="5">
    <source>
        <dbReference type="ARBA" id="ARBA00022728"/>
    </source>
</evidence>
<evidence type="ECO:0000256" key="6">
    <source>
        <dbReference type="ARBA" id="ARBA00023187"/>
    </source>
</evidence>
<dbReference type="InterPro" id="IPR013260">
    <property type="entry name" value="mRNA_splic_SYF2"/>
</dbReference>
<keyword evidence="11" id="KW-1185">Reference proteome</keyword>
<feature type="region of interest" description="Disordered" evidence="9">
    <location>
        <begin position="1"/>
        <end position="141"/>
    </location>
</feature>
<dbReference type="PANTHER" id="PTHR13264">
    <property type="entry name" value="GCIP-INTERACTING PROTEIN P29"/>
    <property type="match status" value="1"/>
</dbReference>
<dbReference type="EMBL" id="JANBOH010000009">
    <property type="protein sequence ID" value="KAJ1648229.1"/>
    <property type="molecule type" value="Genomic_DNA"/>
</dbReference>
<feature type="compositionally biased region" description="Basic and acidic residues" evidence="9">
    <location>
        <begin position="1"/>
        <end position="13"/>
    </location>
</feature>
<dbReference type="GO" id="GO:0000398">
    <property type="term" value="P:mRNA splicing, via spliceosome"/>
    <property type="evidence" value="ECO:0007669"/>
    <property type="project" value="UniProtKB-UniRule"/>
</dbReference>
<keyword evidence="7 8" id="KW-0539">Nucleus</keyword>
<comment type="similarity">
    <text evidence="2 8">Belongs to the SYF2 family.</text>
</comment>
<feature type="compositionally biased region" description="Basic and acidic residues" evidence="9">
    <location>
        <begin position="22"/>
        <end position="31"/>
    </location>
</feature>
<dbReference type="AlphaFoldDB" id="A0A9W7XQV1"/>